<keyword evidence="8 15" id="KW-0227">DNA damage</keyword>
<keyword evidence="10 15" id="KW-0833">Ubl conjugation pathway</keyword>
<organism evidence="18 19">
    <name type="scientific">Lichtheimia corymbifera JMRC:FSU:9682</name>
    <dbReference type="NCBI Taxonomy" id="1263082"/>
    <lineage>
        <taxon>Eukaryota</taxon>
        <taxon>Fungi</taxon>
        <taxon>Fungi incertae sedis</taxon>
        <taxon>Mucoromycota</taxon>
        <taxon>Mucoromycotina</taxon>
        <taxon>Mucoromycetes</taxon>
        <taxon>Mucorales</taxon>
        <taxon>Lichtheimiaceae</taxon>
        <taxon>Lichtheimia</taxon>
    </lineage>
</organism>
<comment type="catalytic activity">
    <reaction evidence="1 15">
        <text>S-ubiquitinyl-[E2 ubiquitin-conjugating enzyme]-L-cysteine + [acceptor protein]-L-lysine = [E2 ubiquitin-conjugating enzyme]-L-cysteine + N(6)-ubiquitinyl-[acceptor protein]-L-lysine.</text>
        <dbReference type="EC" id="2.3.2.27"/>
    </reaction>
</comment>
<name>A0A068RFN4_9FUNG</name>
<evidence type="ECO:0000256" key="15">
    <source>
        <dbReference type="RuleBase" id="RU368018"/>
    </source>
</evidence>
<dbReference type="InterPro" id="IPR011513">
    <property type="entry name" value="Nse1"/>
</dbReference>
<dbReference type="GO" id="GO:0005634">
    <property type="term" value="C:nucleus"/>
    <property type="evidence" value="ECO:0007669"/>
    <property type="project" value="UniProtKB-SubCell"/>
</dbReference>
<dbReference type="EMBL" id="CBTN010000002">
    <property type="protein sequence ID" value="CDH48789.1"/>
    <property type="molecule type" value="Genomic_DNA"/>
</dbReference>
<proteinExistence type="inferred from homology"/>
<keyword evidence="12 15" id="KW-0233">DNA recombination</keyword>
<dbReference type="InterPro" id="IPR013083">
    <property type="entry name" value="Znf_RING/FYVE/PHD"/>
</dbReference>
<accession>A0A068RFN4</accession>
<evidence type="ECO:0000256" key="7">
    <source>
        <dbReference type="ARBA" id="ARBA00022723"/>
    </source>
</evidence>
<keyword evidence="13 15" id="KW-0234">DNA repair</keyword>
<dbReference type="InterPro" id="IPR014857">
    <property type="entry name" value="Nse1_RING_C4HC3-type"/>
</dbReference>
<sequence length="300" mass="34764">MKVHWVMLITSIHIKIAGFTIKVLNAGGPKFRQKLRSTHHKPEIAHFEPEIFMQGTFDRDEQFRPHKDATLHYEDFEWQRPNRAQELYTRVCEVTEEREIDFDEFVATINDEINEVDMVLRRSRDETNGVPVIALVNTKEDQIAQCATNYTPSEIVYFRQLIEMMVMADDETYAVATMVALRLGQKMKPPIPQRDVQSLIDRLMDDGWVASSPDGSSYIMGTRAGLELQSYLRDQYNDMIKMCKVCMEMVTMGERCERQECPVRIHRHCADGLFNGNDMECPECKTAWTRLNTFGLGLPL</sequence>
<comment type="subunit">
    <text evidence="15">Component of the Smc5-Smc6 complex.</text>
</comment>
<dbReference type="InterPro" id="IPR036388">
    <property type="entry name" value="WH-like_DNA-bd_sf"/>
</dbReference>
<keyword evidence="16" id="KW-0732">Signal</keyword>
<evidence type="ECO:0000256" key="10">
    <source>
        <dbReference type="ARBA" id="ARBA00022786"/>
    </source>
</evidence>
<dbReference type="GO" id="GO:0000724">
    <property type="term" value="P:double-strand break repair via homologous recombination"/>
    <property type="evidence" value="ECO:0007669"/>
    <property type="project" value="TreeGrafter"/>
</dbReference>
<dbReference type="GO" id="GO:0008270">
    <property type="term" value="F:zinc ion binding"/>
    <property type="evidence" value="ECO:0007669"/>
    <property type="project" value="UniProtKB-KW"/>
</dbReference>
<dbReference type="STRING" id="1263082.A0A068RFN4"/>
<comment type="caution">
    <text evidence="18">The sequence shown here is derived from an EMBL/GenBank/DDBJ whole genome shotgun (WGS) entry which is preliminary data.</text>
</comment>
<feature type="domain" description="Non-structural maintenance of chromosomes element 1 RING C4HC3-type" evidence="17">
    <location>
        <begin position="243"/>
        <end position="284"/>
    </location>
</feature>
<evidence type="ECO:0000256" key="1">
    <source>
        <dbReference type="ARBA" id="ARBA00000900"/>
    </source>
</evidence>
<dbReference type="GO" id="GO:0030915">
    <property type="term" value="C:Smc5-Smc6 complex"/>
    <property type="evidence" value="ECO:0007669"/>
    <property type="project" value="UniProtKB-UniRule"/>
</dbReference>
<dbReference type="Gene3D" id="3.30.40.10">
    <property type="entry name" value="Zinc/RING finger domain, C3HC4 (zinc finger)"/>
    <property type="match status" value="1"/>
</dbReference>
<evidence type="ECO:0000313" key="18">
    <source>
        <dbReference type="EMBL" id="CDH48789.1"/>
    </source>
</evidence>
<keyword evidence="6 15" id="KW-0808">Transferase</keyword>
<dbReference type="PANTHER" id="PTHR20973">
    <property type="entry name" value="NON-SMC ELEMENT 1-RELATED"/>
    <property type="match status" value="1"/>
</dbReference>
<evidence type="ECO:0000256" key="12">
    <source>
        <dbReference type="ARBA" id="ARBA00023172"/>
    </source>
</evidence>
<dbReference type="GO" id="GO:0061630">
    <property type="term" value="F:ubiquitin protein ligase activity"/>
    <property type="evidence" value="ECO:0007669"/>
    <property type="project" value="UniProtKB-EC"/>
</dbReference>
<dbReference type="EC" id="2.3.2.27" evidence="4 15"/>
<comment type="function">
    <text evidence="15">Acts in a DNA repair pathway for removal of UV-induced DNA damage that is distinct from classical nucleotide excision repair and in repair of ionizing radiation damage. Functions in homologous recombination repair of DNA double strand breaks and in recovery of stalled replication forks.</text>
</comment>
<evidence type="ECO:0000256" key="11">
    <source>
        <dbReference type="ARBA" id="ARBA00022833"/>
    </source>
</evidence>
<comment type="similarity">
    <text evidence="3 15">Belongs to the NSE1 family.</text>
</comment>
<evidence type="ECO:0000259" key="17">
    <source>
        <dbReference type="Pfam" id="PF08746"/>
    </source>
</evidence>
<evidence type="ECO:0000256" key="13">
    <source>
        <dbReference type="ARBA" id="ARBA00023204"/>
    </source>
</evidence>
<evidence type="ECO:0000256" key="8">
    <source>
        <dbReference type="ARBA" id="ARBA00022763"/>
    </source>
</evidence>
<evidence type="ECO:0000256" key="9">
    <source>
        <dbReference type="ARBA" id="ARBA00022771"/>
    </source>
</evidence>
<evidence type="ECO:0000256" key="5">
    <source>
        <dbReference type="ARBA" id="ARBA00019422"/>
    </source>
</evidence>
<dbReference type="Proteomes" id="UP000027586">
    <property type="component" value="Unassembled WGS sequence"/>
</dbReference>
<reference evidence="18" key="1">
    <citation type="submission" date="2013-08" db="EMBL/GenBank/DDBJ databases">
        <title>Gene expansion shapes genome architecture in the human pathogen Lichtheimia corymbifera: an evolutionary genomics analysis in the ancient terrestrial Mucorales (Mucoromycotina).</title>
        <authorList>
            <person name="Schwartze V.U."/>
            <person name="Winter S."/>
            <person name="Shelest E."/>
            <person name="Marcet-Houben M."/>
            <person name="Horn F."/>
            <person name="Wehner S."/>
            <person name="Hoffmann K."/>
            <person name="Riege K."/>
            <person name="Sammeth M."/>
            <person name="Nowrousian M."/>
            <person name="Valiante V."/>
            <person name="Linde J."/>
            <person name="Jacobsen I.D."/>
            <person name="Marz M."/>
            <person name="Brakhage A.A."/>
            <person name="Gabaldon T."/>
            <person name="Bocker S."/>
            <person name="Voigt K."/>
        </authorList>
    </citation>
    <scope>NUCLEOTIDE SEQUENCE [LARGE SCALE GENOMIC DNA]</scope>
    <source>
        <strain evidence="18">FSU 9682</strain>
    </source>
</reference>
<comment type="subcellular location">
    <subcellularLocation>
        <location evidence="2 15">Nucleus</location>
    </subcellularLocation>
</comment>
<evidence type="ECO:0000256" key="2">
    <source>
        <dbReference type="ARBA" id="ARBA00004123"/>
    </source>
</evidence>
<dbReference type="SUPFAM" id="SSF57850">
    <property type="entry name" value="RING/U-box"/>
    <property type="match status" value="1"/>
</dbReference>
<dbReference type="Pfam" id="PF07574">
    <property type="entry name" value="SMC_Nse1"/>
    <property type="match status" value="1"/>
</dbReference>
<gene>
    <name evidence="18" type="ORF">LCOR_00560.1</name>
</gene>
<keyword evidence="11 15" id="KW-0862">Zinc</keyword>
<dbReference type="CDD" id="cd16493">
    <property type="entry name" value="RING-CH-C4HC3_NSE1"/>
    <property type="match status" value="1"/>
</dbReference>
<dbReference type="Pfam" id="PF08746">
    <property type="entry name" value="zf-RING-like"/>
    <property type="match status" value="1"/>
</dbReference>
<evidence type="ECO:0000256" key="16">
    <source>
        <dbReference type="SAM" id="SignalP"/>
    </source>
</evidence>
<evidence type="ECO:0000256" key="14">
    <source>
        <dbReference type="ARBA" id="ARBA00023242"/>
    </source>
</evidence>
<keyword evidence="7 15" id="KW-0479">Metal-binding</keyword>
<keyword evidence="14 15" id="KW-0539">Nucleus</keyword>
<evidence type="ECO:0000313" key="19">
    <source>
        <dbReference type="Proteomes" id="UP000027586"/>
    </source>
</evidence>
<dbReference type="OrthoDB" id="185455at2759"/>
<evidence type="ECO:0000256" key="6">
    <source>
        <dbReference type="ARBA" id="ARBA00022679"/>
    </source>
</evidence>
<dbReference type="AlphaFoldDB" id="A0A068RFN4"/>
<dbReference type="PANTHER" id="PTHR20973:SF0">
    <property type="entry name" value="NON-STRUCTURAL MAINTENANCE OF CHROMOSOMES ELEMENT 1 HOMOLOG"/>
    <property type="match status" value="1"/>
</dbReference>
<dbReference type="VEuPathDB" id="FungiDB:LCOR_00560.1"/>
<dbReference type="Gene3D" id="3.90.1150.220">
    <property type="match status" value="1"/>
</dbReference>
<protein>
    <recommendedName>
        <fullName evidence="5 15">Non-structural maintenance of chromosomes element 1 homolog</fullName>
        <ecNumber evidence="4 15">2.3.2.27</ecNumber>
    </recommendedName>
</protein>
<feature type="signal peptide" evidence="16">
    <location>
        <begin position="1"/>
        <end position="18"/>
    </location>
</feature>
<keyword evidence="9 15" id="KW-0863">Zinc-finger</keyword>
<feature type="chain" id="PRO_5001654786" description="Non-structural maintenance of chromosomes element 1 homolog" evidence="16">
    <location>
        <begin position="19"/>
        <end position="300"/>
    </location>
</feature>
<dbReference type="Gene3D" id="1.10.10.10">
    <property type="entry name" value="Winged helix-like DNA-binding domain superfamily/Winged helix DNA-binding domain"/>
    <property type="match status" value="1"/>
</dbReference>
<evidence type="ECO:0000256" key="3">
    <source>
        <dbReference type="ARBA" id="ARBA00010258"/>
    </source>
</evidence>
<keyword evidence="19" id="KW-1185">Reference proteome</keyword>
<evidence type="ECO:0000256" key="4">
    <source>
        <dbReference type="ARBA" id="ARBA00012483"/>
    </source>
</evidence>